<protein>
    <recommendedName>
        <fullName evidence="6">Pectinesterase</fullName>
        <ecNumber evidence="6">3.1.1.11</ecNumber>
    </recommendedName>
</protein>
<dbReference type="SMART" id="SM00856">
    <property type="entry name" value="PMEI"/>
    <property type="match status" value="2"/>
</dbReference>
<comment type="similarity">
    <text evidence="2">In the N-terminal section; belongs to the PMEI family.</text>
</comment>
<evidence type="ECO:0000256" key="2">
    <source>
        <dbReference type="ARBA" id="ARBA00006027"/>
    </source>
</evidence>
<dbReference type="Gene3D" id="2.160.20.10">
    <property type="entry name" value="Single-stranded right-handed beta-helix, Pectin lyase-like"/>
    <property type="match status" value="1"/>
</dbReference>
<dbReference type="InterPro" id="IPR018040">
    <property type="entry name" value="Pectinesterase_Tyr_AS"/>
</dbReference>
<dbReference type="AlphaFoldDB" id="K4FZQ6"/>
<evidence type="ECO:0000313" key="8">
    <source>
        <dbReference type="EMBL" id="AFJ66218.1"/>
    </source>
</evidence>
<dbReference type="EC" id="3.1.1.11" evidence="6"/>
<dbReference type="Pfam" id="PF04043">
    <property type="entry name" value="PMEI"/>
    <property type="match status" value="2"/>
</dbReference>
<dbReference type="FunFam" id="2.160.20.10:FF:000001">
    <property type="entry name" value="Pectinesterase"/>
    <property type="match status" value="1"/>
</dbReference>
<sequence length="681" mass="75476">MTLHYQSGGGRVNGGYRVPVAVCDLDDSKMISSPYDLKEKVIPSASSFDVIEMVVPSTSYDLDSKSLKRNPDLVVSKDGTGDFKTINEAVAAAPNLSKTRFIIFVKKGIYDEIVKIGTEKTNLSLVGEGRDSTIITGSLNVKDGTKTYDSATLAIDGSGFIGQDLCIRNTAGPEKDAAVALRVSGDQVVFYRCDIVGYQDTLYAHSKRQFYRDCYITGTVDFICGQASAVFQYCRIEVRKPIAKQSNVITAQKRDLKSLESCFTIQKCNITASKDLVPVKGTVKSYLGRPWGVLSRVVFMESFIDDLIDPAGWIPWDSDITRLSTLYYGEYENTGPGADTTKRVQWKGFRKITDPKEAANFTVGELLEGHLWLNSTGVPYDIVVLLLFVGSSYGRFTTKVTKSEISDICTQKDSDFNESVCFKVLESIPNIALLDYFNLTKFLVNYDSRKFLDMQKQFQSLTNSTTDRSSKGSYNVCSETFALAISSFDTALTCLANKDYFTFKVNIGSTVDMVVTCRDELSTVVTANPQLFKDRVFDESVCFKVMESIPNPALLDYSNLAKCLVNYDSRKFLDMLKQFQALTNSTTDHSSKGSYKVCSETFDVAISNFDNALESLANKDYVTFADHVSSTVDMAGTCRDELSTVVTASPQLFKGISFVQDTSAIVLLIQKRFLCKELPIC</sequence>
<evidence type="ECO:0000256" key="4">
    <source>
        <dbReference type="ARBA" id="ARBA00022801"/>
    </source>
</evidence>
<dbReference type="PANTHER" id="PTHR31707">
    <property type="entry name" value="PECTINESTERASE"/>
    <property type="match status" value="1"/>
</dbReference>
<dbReference type="PROSITE" id="PS00800">
    <property type="entry name" value="PECTINESTERASE_1"/>
    <property type="match status" value="1"/>
</dbReference>
<dbReference type="GO" id="GO:0042545">
    <property type="term" value="P:cell wall modification"/>
    <property type="evidence" value="ECO:0007669"/>
    <property type="project" value="UniProtKB-UniRule"/>
</dbReference>
<accession>K4FZQ6</accession>
<keyword evidence="6" id="KW-0134">Cell wall</keyword>
<keyword evidence="5 6" id="KW-0063">Aspartyl esterase</keyword>
<comment type="similarity">
    <text evidence="3">In the C-terminal section; belongs to the pectinesterase family.</text>
</comment>
<dbReference type="UniPathway" id="UPA00545">
    <property type="reaction ID" value="UER00823"/>
</dbReference>
<dbReference type="InterPro" id="IPR006501">
    <property type="entry name" value="Pectinesterase_inhib_dom"/>
</dbReference>
<proteinExistence type="inferred from homology"/>
<dbReference type="InterPro" id="IPR011050">
    <property type="entry name" value="Pectin_lyase_fold/virulence"/>
</dbReference>
<dbReference type="CDD" id="cd15797">
    <property type="entry name" value="PMEI"/>
    <property type="match status" value="2"/>
</dbReference>
<dbReference type="Pfam" id="PF01095">
    <property type="entry name" value="Pectinesterase"/>
    <property type="match status" value="1"/>
</dbReference>
<dbReference type="InterPro" id="IPR034086">
    <property type="entry name" value="PMEI_plant"/>
</dbReference>
<evidence type="ECO:0000256" key="5">
    <source>
        <dbReference type="ARBA" id="ARBA00023085"/>
    </source>
</evidence>
<keyword evidence="6" id="KW-0961">Cell wall biogenesis/degradation</keyword>
<feature type="domain" description="Pectinesterase inhibitor" evidence="7">
    <location>
        <begin position="400"/>
        <end position="532"/>
    </location>
</feature>
<reference evidence="8" key="1">
    <citation type="journal article" date="2012" name="Genetics">
        <title>Independent FLC Mutations as Causes of Flowering-Time Variation in Arabidopsis thaliana and Capsella rubella.</title>
        <authorList>
            <person name="Guo Y.L."/>
            <person name="Todesco M."/>
            <person name="Hagmann J."/>
            <person name="Das S."/>
            <person name="Weigel D."/>
        </authorList>
    </citation>
    <scope>NUCLEOTIDE SEQUENCE</scope>
</reference>
<organism evidence="8">
    <name type="scientific">Capsella rubella</name>
    <dbReference type="NCBI Taxonomy" id="81985"/>
    <lineage>
        <taxon>Eukaryota</taxon>
        <taxon>Viridiplantae</taxon>
        <taxon>Streptophyta</taxon>
        <taxon>Embryophyta</taxon>
        <taxon>Tracheophyta</taxon>
        <taxon>Spermatophyta</taxon>
        <taxon>Magnoliopsida</taxon>
        <taxon>eudicotyledons</taxon>
        <taxon>Gunneridae</taxon>
        <taxon>Pentapetalae</taxon>
        <taxon>rosids</taxon>
        <taxon>malvids</taxon>
        <taxon>Brassicales</taxon>
        <taxon>Brassicaceae</taxon>
        <taxon>Camelineae</taxon>
        <taxon>Capsella</taxon>
    </lineage>
</organism>
<dbReference type="SUPFAM" id="SSF51126">
    <property type="entry name" value="Pectin lyase-like"/>
    <property type="match status" value="1"/>
</dbReference>
<feature type="domain" description="Pectinesterase inhibitor" evidence="7">
    <location>
        <begin position="533"/>
        <end position="669"/>
    </location>
</feature>
<evidence type="ECO:0000256" key="3">
    <source>
        <dbReference type="ARBA" id="ARBA00007786"/>
    </source>
</evidence>
<dbReference type="GO" id="GO:0045490">
    <property type="term" value="P:pectin catabolic process"/>
    <property type="evidence" value="ECO:0007669"/>
    <property type="project" value="UniProtKB-UniRule"/>
</dbReference>
<keyword evidence="6" id="KW-0964">Secreted</keyword>
<comment type="subcellular location">
    <subcellularLocation>
        <location evidence="6">Secreted</location>
        <location evidence="6">Cell wall</location>
    </subcellularLocation>
</comment>
<dbReference type="Gene3D" id="1.20.140.40">
    <property type="entry name" value="Invertase/pectin methylesterase inhibitor family protein"/>
    <property type="match status" value="2"/>
</dbReference>
<dbReference type="GO" id="GO:0046910">
    <property type="term" value="F:pectinesterase inhibitor activity"/>
    <property type="evidence" value="ECO:0007669"/>
    <property type="project" value="InterPro"/>
</dbReference>
<dbReference type="InterPro" id="IPR000070">
    <property type="entry name" value="Pectinesterase_cat"/>
</dbReference>
<name>K4FZQ6_9BRAS</name>
<keyword evidence="4 6" id="KW-0378">Hydrolase</keyword>
<dbReference type="GO" id="GO:0030599">
    <property type="term" value="F:pectinesterase activity"/>
    <property type="evidence" value="ECO:0007669"/>
    <property type="project" value="UniProtKB-UniRule"/>
</dbReference>
<dbReference type="EMBL" id="JX003248">
    <property type="protein sequence ID" value="AFJ66218.1"/>
    <property type="molecule type" value="Genomic_DNA"/>
</dbReference>
<gene>
    <name evidence="8" type="ORF">34G24.23</name>
</gene>
<evidence type="ECO:0000259" key="7">
    <source>
        <dbReference type="SMART" id="SM00856"/>
    </source>
</evidence>
<dbReference type="SUPFAM" id="SSF101148">
    <property type="entry name" value="Plant invertase/pectin methylesterase inhibitor"/>
    <property type="match status" value="2"/>
</dbReference>
<comment type="catalytic activity">
    <reaction evidence="6">
        <text>[(1-&gt;4)-alpha-D-galacturonosyl methyl ester](n) + n H2O = [(1-&gt;4)-alpha-D-galacturonosyl](n) + n methanol + n H(+)</text>
        <dbReference type="Rhea" id="RHEA:22380"/>
        <dbReference type="Rhea" id="RHEA-COMP:14570"/>
        <dbReference type="Rhea" id="RHEA-COMP:14573"/>
        <dbReference type="ChEBI" id="CHEBI:15377"/>
        <dbReference type="ChEBI" id="CHEBI:15378"/>
        <dbReference type="ChEBI" id="CHEBI:17790"/>
        <dbReference type="ChEBI" id="CHEBI:140522"/>
        <dbReference type="ChEBI" id="CHEBI:140523"/>
        <dbReference type="EC" id="3.1.1.11"/>
    </reaction>
</comment>
<dbReference type="InterPro" id="IPR012334">
    <property type="entry name" value="Pectin_lyas_fold"/>
</dbReference>
<evidence type="ECO:0000256" key="6">
    <source>
        <dbReference type="RuleBase" id="RU000589"/>
    </source>
</evidence>
<dbReference type="InterPro" id="IPR035513">
    <property type="entry name" value="Invertase/methylesterase_inhib"/>
</dbReference>
<evidence type="ECO:0000256" key="1">
    <source>
        <dbReference type="ARBA" id="ARBA00005184"/>
    </source>
</evidence>
<reference evidence="8" key="2">
    <citation type="submission" date="2012-05" db="EMBL/GenBank/DDBJ databases">
        <authorList>
            <person name="Savar N.S."/>
            <person name="Jahanian-Najafabadi A."/>
            <person name="Bouzari S."/>
        </authorList>
    </citation>
    <scope>NUCLEOTIDE SEQUENCE</scope>
</reference>
<dbReference type="NCBIfam" id="TIGR01614">
    <property type="entry name" value="PME_inhib"/>
    <property type="match status" value="2"/>
</dbReference>
<comment type="pathway">
    <text evidence="1 6">Glycan metabolism; pectin degradation; 2-dehydro-3-deoxy-D-gluconate from pectin: step 1/5.</text>
</comment>
<comment type="function">
    <text evidence="6">Acts in the modification of cell walls via demethylesterification of cell wall pectin.</text>
</comment>